<dbReference type="NCBIfam" id="TIGR00976">
    <property type="entry name" value="CocE_NonD"/>
    <property type="match status" value="1"/>
</dbReference>
<keyword evidence="4" id="KW-1185">Reference proteome</keyword>
<dbReference type="Pfam" id="PF08530">
    <property type="entry name" value="PepX_C"/>
    <property type="match status" value="1"/>
</dbReference>
<dbReference type="InterPro" id="IPR000383">
    <property type="entry name" value="Xaa-Pro-like_dom"/>
</dbReference>
<dbReference type="GO" id="GO:0016787">
    <property type="term" value="F:hydrolase activity"/>
    <property type="evidence" value="ECO:0007669"/>
    <property type="project" value="UniProtKB-KW"/>
</dbReference>
<evidence type="ECO:0000313" key="4">
    <source>
        <dbReference type="Proteomes" id="UP001064087"/>
    </source>
</evidence>
<dbReference type="Gene3D" id="1.10.3020.10">
    <property type="entry name" value="alpha-amino acid ester hydrolase ( Helical cap domain)"/>
    <property type="match status" value="1"/>
</dbReference>
<dbReference type="Gene3D" id="2.60.120.260">
    <property type="entry name" value="Galactose-binding domain-like"/>
    <property type="match status" value="1"/>
</dbReference>
<dbReference type="Pfam" id="PF02129">
    <property type="entry name" value="Peptidase_S15"/>
    <property type="match status" value="1"/>
</dbReference>
<sequence>MGIPLPDGTRLSAKVWMPVDALKSPLPAIVEYLPYRKSDGTAARDHGMHLHFAKAGYVCLRVDRRGCGDSNSLFDDEYSEQELQDGVDLLHWIAEQQWCNGRIGMQGISWGGFNAVQIAARAPEPLKAVISIGTTVDRYSDDIHYKGGIQLGENIGWAATVLSWFSTPPDPQIVGDAWRETWLERLNSAPFLAQTWMDHPDRDSYWQHGSICEDYAAIKAPVLVMGGQHDGYRNAMAHMAANLSSPVKAIFGPWDHKYPNISNIAPAIDYLAEALRWWDHWLKDTDTGVAHDPAMRAYIMDSVAPDPALNHRPGRWVSVAEWPSSAITETVFHFGDGTLGQAAPFSAQIETDLMCGVACGEYFPFGTGTRELPDDQTLDDNASTCFDSAPLSADMTLLGGPQVTLRVVSDQPRAQMIVRLCDLRPDGTSALISLGMLNLRHRDGFDEGRDLVVDQVYDIHVPLDQSAYRLPAGHRLRLAISNSYWPYCWPEAVPFTLTVTGGSLSLPELRGAVSNAEFDPPSPMEVRPYRVLRERHGSKTTDTDAGSRVQISVDHGLVEDVETGLITGSSILETWQILRDDPASAEVDILWCRSFGRAEWMVRTEVETHMRGHCDRFEFGHTLRAYEDDLLIFEREMRGSAPR</sequence>
<feature type="domain" description="Xaa-Pro dipeptidyl-peptidase C-terminal" evidence="2">
    <location>
        <begin position="275"/>
        <end position="527"/>
    </location>
</feature>
<dbReference type="Proteomes" id="UP001064087">
    <property type="component" value="Chromosome"/>
</dbReference>
<evidence type="ECO:0000313" key="3">
    <source>
        <dbReference type="EMBL" id="UXX81892.1"/>
    </source>
</evidence>
<keyword evidence="1 3" id="KW-0378">Hydrolase</keyword>
<dbReference type="Gene3D" id="3.40.50.1820">
    <property type="entry name" value="alpha/beta hydrolase"/>
    <property type="match status" value="1"/>
</dbReference>
<dbReference type="InterPro" id="IPR029058">
    <property type="entry name" value="AB_hydrolase_fold"/>
</dbReference>
<dbReference type="InterPro" id="IPR013736">
    <property type="entry name" value="Xaa-Pro_dipept_C"/>
</dbReference>
<protein>
    <submittedName>
        <fullName evidence="3">CocE/NonD family hydrolase</fullName>
    </submittedName>
</protein>
<organism evidence="3 4">
    <name type="scientific">Roseovarius pelagicus</name>
    <dbReference type="NCBI Taxonomy" id="2980108"/>
    <lineage>
        <taxon>Bacteria</taxon>
        <taxon>Pseudomonadati</taxon>
        <taxon>Pseudomonadota</taxon>
        <taxon>Alphaproteobacteria</taxon>
        <taxon>Rhodobacterales</taxon>
        <taxon>Roseobacteraceae</taxon>
        <taxon>Roseovarius</taxon>
    </lineage>
</organism>
<dbReference type="SUPFAM" id="SSF49785">
    <property type="entry name" value="Galactose-binding domain-like"/>
    <property type="match status" value="1"/>
</dbReference>
<dbReference type="EMBL" id="CP106738">
    <property type="protein sequence ID" value="UXX81892.1"/>
    <property type="molecule type" value="Genomic_DNA"/>
</dbReference>
<evidence type="ECO:0000259" key="2">
    <source>
        <dbReference type="SMART" id="SM00939"/>
    </source>
</evidence>
<dbReference type="SMART" id="SM00939">
    <property type="entry name" value="PepX_C"/>
    <property type="match status" value="1"/>
</dbReference>
<name>A0ABY6D6X4_9RHOB</name>
<gene>
    <name evidence="3" type="ORF">N7U68_12235</name>
</gene>
<dbReference type="InterPro" id="IPR008979">
    <property type="entry name" value="Galactose-bd-like_sf"/>
</dbReference>
<dbReference type="PANTHER" id="PTHR43056">
    <property type="entry name" value="PEPTIDASE S9 PROLYL OLIGOPEPTIDASE"/>
    <property type="match status" value="1"/>
</dbReference>
<dbReference type="InterPro" id="IPR050585">
    <property type="entry name" value="Xaa-Pro_dipeptidyl-ppase/CocE"/>
</dbReference>
<evidence type="ECO:0000256" key="1">
    <source>
        <dbReference type="ARBA" id="ARBA00022801"/>
    </source>
</evidence>
<proteinExistence type="predicted"/>
<dbReference type="InterPro" id="IPR005674">
    <property type="entry name" value="CocE/Ser_esterase"/>
</dbReference>
<dbReference type="SUPFAM" id="SSF53474">
    <property type="entry name" value="alpha/beta-Hydrolases"/>
    <property type="match status" value="1"/>
</dbReference>
<reference evidence="3" key="1">
    <citation type="submission" date="2022-10" db="EMBL/GenBank/DDBJ databases">
        <title>Roseovarius pelagicus sp. nov., isolated from Arctic seawater.</title>
        <authorList>
            <person name="Hong Y.W."/>
            <person name="Hwang C.Y."/>
        </authorList>
    </citation>
    <scope>NUCLEOTIDE SEQUENCE</scope>
    <source>
        <strain evidence="3">HL-MP18</strain>
    </source>
</reference>
<dbReference type="RefSeq" id="WP_263046977.1">
    <property type="nucleotide sequence ID" value="NZ_CP106738.1"/>
</dbReference>
<dbReference type="PANTHER" id="PTHR43056:SF10">
    <property type="entry name" value="COCE_NOND FAMILY, PUTATIVE (AFU_ORTHOLOGUE AFUA_7G00600)-RELATED"/>
    <property type="match status" value="1"/>
</dbReference>
<accession>A0ABY6D6X4</accession>